<name>X6N835_RETFI</name>
<accession>X6N835</accession>
<reference evidence="2 3" key="1">
    <citation type="journal article" date="2013" name="Curr. Biol.">
        <title>The Genome of the Foraminiferan Reticulomyxa filosa.</title>
        <authorList>
            <person name="Glockner G."/>
            <person name="Hulsmann N."/>
            <person name="Schleicher M."/>
            <person name="Noegel A.A."/>
            <person name="Eichinger L."/>
            <person name="Gallinger C."/>
            <person name="Pawlowski J."/>
            <person name="Sierra R."/>
            <person name="Euteneuer U."/>
            <person name="Pillet L."/>
            <person name="Moustafa A."/>
            <person name="Platzer M."/>
            <person name="Groth M."/>
            <person name="Szafranski K."/>
            <person name="Schliwa M."/>
        </authorList>
    </citation>
    <scope>NUCLEOTIDE SEQUENCE [LARGE SCALE GENOMIC DNA]</scope>
</reference>
<comment type="caution">
    <text evidence="2">The sequence shown here is derived from an EMBL/GenBank/DDBJ whole genome shotgun (WGS) entry which is preliminary data.</text>
</comment>
<evidence type="ECO:0000313" key="2">
    <source>
        <dbReference type="EMBL" id="ETO22083.1"/>
    </source>
</evidence>
<dbReference type="SMART" id="SM00360">
    <property type="entry name" value="RRM"/>
    <property type="match status" value="1"/>
</dbReference>
<evidence type="ECO:0000313" key="3">
    <source>
        <dbReference type="Proteomes" id="UP000023152"/>
    </source>
</evidence>
<sequence length="190" mass="22481">MQEQLLYEDEKRAEPTIHKSKYFVPSRSIFISNIRFNFDAIQLRDFLINNGLKVERVSINMIGKKRGTGKALFTNRCDAEDALLKNGHFEFQQRVLYFKRPLSQSRRKNGSITDENDDVEIFEYSISKVDFGVKSTTFDNQTNILHPFIQIEKTISFDTVTYTQNINKQMNLHKWEQYTTICELSWDVYR</sequence>
<proteinExistence type="predicted"/>
<dbReference type="InterPro" id="IPR012677">
    <property type="entry name" value="Nucleotide-bd_a/b_plait_sf"/>
</dbReference>
<dbReference type="InterPro" id="IPR000504">
    <property type="entry name" value="RRM_dom"/>
</dbReference>
<dbReference type="SUPFAM" id="SSF54928">
    <property type="entry name" value="RNA-binding domain, RBD"/>
    <property type="match status" value="1"/>
</dbReference>
<dbReference type="EMBL" id="ASPP01011051">
    <property type="protein sequence ID" value="ETO22083.1"/>
    <property type="molecule type" value="Genomic_DNA"/>
</dbReference>
<dbReference type="Proteomes" id="UP000023152">
    <property type="component" value="Unassembled WGS sequence"/>
</dbReference>
<feature type="domain" description="RRM" evidence="1">
    <location>
        <begin position="28"/>
        <end position="99"/>
    </location>
</feature>
<evidence type="ECO:0000259" key="1">
    <source>
        <dbReference type="SMART" id="SM00360"/>
    </source>
</evidence>
<dbReference type="GO" id="GO:0003723">
    <property type="term" value="F:RNA binding"/>
    <property type="evidence" value="ECO:0007669"/>
    <property type="project" value="InterPro"/>
</dbReference>
<dbReference type="Gene3D" id="3.30.70.330">
    <property type="match status" value="1"/>
</dbReference>
<gene>
    <name evidence="2" type="ORF">RFI_15117</name>
</gene>
<dbReference type="AlphaFoldDB" id="X6N835"/>
<protein>
    <recommendedName>
        <fullName evidence="1">RRM domain-containing protein</fullName>
    </recommendedName>
</protein>
<keyword evidence="3" id="KW-1185">Reference proteome</keyword>
<dbReference type="InterPro" id="IPR035979">
    <property type="entry name" value="RBD_domain_sf"/>
</dbReference>
<organism evidence="2 3">
    <name type="scientific">Reticulomyxa filosa</name>
    <dbReference type="NCBI Taxonomy" id="46433"/>
    <lineage>
        <taxon>Eukaryota</taxon>
        <taxon>Sar</taxon>
        <taxon>Rhizaria</taxon>
        <taxon>Retaria</taxon>
        <taxon>Foraminifera</taxon>
        <taxon>Monothalamids</taxon>
        <taxon>Reticulomyxidae</taxon>
        <taxon>Reticulomyxa</taxon>
    </lineage>
</organism>